<dbReference type="InterPro" id="IPR009078">
    <property type="entry name" value="Ferritin-like_SF"/>
</dbReference>
<dbReference type="Gene3D" id="1.20.1260.10">
    <property type="match status" value="1"/>
</dbReference>
<dbReference type="EMBL" id="JAOQJV010000002">
    <property type="protein sequence ID" value="MCU6699203.1"/>
    <property type="molecule type" value="Genomic_DNA"/>
</dbReference>
<evidence type="ECO:0000313" key="1">
    <source>
        <dbReference type="EMBL" id="MCU6699203.1"/>
    </source>
</evidence>
<dbReference type="SUPFAM" id="SSF47240">
    <property type="entry name" value="Ferritin-like"/>
    <property type="match status" value="1"/>
</dbReference>
<sequence>MILSEKERTTIEDLQTQEKSCIEKYGMYAGQAKDPELKKLFQTLQSKEREHYDSLGRVLKGTVPSCDCNDTAGRDYEPKATYTAMSSPEEKTKDAFLATDCIGTEKLVSGEYNTNVFAFGNTEVRKLLADIQVEEQNHAEMLYKYKMVNGMK</sequence>
<protein>
    <submittedName>
        <fullName evidence="1">Ferritin-like domain-containing protein</fullName>
    </submittedName>
</protein>
<organism evidence="1 2">
    <name type="scientific">Dorea ammoniilytica</name>
    <dbReference type="NCBI Taxonomy" id="2981788"/>
    <lineage>
        <taxon>Bacteria</taxon>
        <taxon>Bacillati</taxon>
        <taxon>Bacillota</taxon>
        <taxon>Clostridia</taxon>
        <taxon>Lachnospirales</taxon>
        <taxon>Lachnospiraceae</taxon>
        <taxon>Dorea</taxon>
    </lineage>
</organism>
<name>A0ABT2S3W3_9FIRM</name>
<comment type="caution">
    <text evidence="1">The sequence shown here is derived from an EMBL/GenBank/DDBJ whole genome shotgun (WGS) entry which is preliminary data.</text>
</comment>
<dbReference type="InterPro" id="IPR012347">
    <property type="entry name" value="Ferritin-like"/>
</dbReference>
<dbReference type="Pfam" id="PF07875">
    <property type="entry name" value="Coat_F"/>
    <property type="match status" value="1"/>
</dbReference>
<dbReference type="Proteomes" id="UP001207605">
    <property type="component" value="Unassembled WGS sequence"/>
</dbReference>
<dbReference type="InterPro" id="IPR012851">
    <property type="entry name" value="Spore_coat_CotF-like"/>
</dbReference>
<reference evidence="1 2" key="1">
    <citation type="journal article" date="2021" name="ISME Commun">
        <title>Automated analysis of genomic sequences facilitates high-throughput and comprehensive description of bacteria.</title>
        <authorList>
            <person name="Hitch T.C.A."/>
        </authorList>
    </citation>
    <scope>NUCLEOTIDE SEQUENCE [LARGE SCALE GENOMIC DNA]</scope>
    <source>
        <strain evidence="1 2">Sanger_02</strain>
    </source>
</reference>
<accession>A0ABT2S3W3</accession>
<dbReference type="CDD" id="cd00657">
    <property type="entry name" value="Ferritin_like"/>
    <property type="match status" value="1"/>
</dbReference>
<keyword evidence="2" id="KW-1185">Reference proteome</keyword>
<evidence type="ECO:0000313" key="2">
    <source>
        <dbReference type="Proteomes" id="UP001207605"/>
    </source>
</evidence>
<dbReference type="RefSeq" id="WP_118382440.1">
    <property type="nucleotide sequence ID" value="NZ_JAOQJV010000002.1"/>
</dbReference>
<proteinExistence type="predicted"/>
<gene>
    <name evidence="1" type="ORF">OCV65_02985</name>
</gene>